<evidence type="ECO:0000259" key="9">
    <source>
        <dbReference type="PROSITE" id="PS51007"/>
    </source>
</evidence>
<feature type="domain" description="PKD" evidence="8">
    <location>
        <begin position="486"/>
        <end position="569"/>
    </location>
</feature>
<accession>A0A1G9BLA0</accession>
<dbReference type="SUPFAM" id="SSF46626">
    <property type="entry name" value="Cytochrome c"/>
    <property type="match status" value="1"/>
</dbReference>
<dbReference type="Gene3D" id="1.10.760.10">
    <property type="entry name" value="Cytochrome c-like domain"/>
    <property type="match status" value="1"/>
</dbReference>
<feature type="binding site" description="covalent" evidence="6">
    <location>
        <position position="665"/>
    </location>
    <ligand>
        <name>heme c</name>
        <dbReference type="ChEBI" id="CHEBI:61717"/>
    </ligand>
</feature>
<proteinExistence type="predicted"/>
<keyword evidence="5 6" id="KW-0408">Iron</keyword>
<feature type="region of interest" description="Disordered" evidence="7">
    <location>
        <begin position="191"/>
        <end position="223"/>
    </location>
</feature>
<evidence type="ECO:0000256" key="1">
    <source>
        <dbReference type="ARBA" id="ARBA00022448"/>
    </source>
</evidence>
<keyword evidence="4" id="KW-0249">Electron transport</keyword>
<sequence length="929" mass="101782">MPAFLRSRPLLWLGLPLLTAFGLAAAVFTPSAPALPDKPEENRFTKVILAEKLDEPMEVAPLRDGRVLFIERKGNIQVYDPASQQIKTIARIPVSTKYTDPEGKQTEAEDGLLGLALDPRFEQNHWLYLYYSPAGDEPKNILTRYELRGDELVLDSKKVLLEVPTQREQCCHTGGSIAFDGEGNLFLSTGDNTSPRATGYAPLDERPGRSPWDAQKSSGNTNDLRGKILRIHPEPDGSYTIPAGNLFPKGKKKTRPEIYTMGHRNPYRISVDKQTGYLYWGDVGPDSGVDSVGRGPQAEDEFNQAKQPGYFGWPYFVGNNKAYWDYDFATGQSGEQFDPAHPRNDSPNNTGLQELPPAQPAMMWYPATETMLFPQFGKGGRSAMAGPVYHQKDFPNAARPFPAYYDGKLFIYEWMRGWIMSVTLDEDGNYLRMERFMPSYTFSNPIDLEFGPEGDLYMLEYGTGWFQGNDDARLVRIEYNGGNRKPQVQLTADQQVGATPLTVHFSSEGTQDFDRDALTYTWAIQKEGQTVKTLQEPNPTYTFAEPGVYQVVLSVADGQGETATARTEVLAGNEPPRLSIDLGSANKSFYVPNRPFDYTVRVTDPEDGSLADGSIAPAQVALTIDYLKEGFDQVEVAQGHRMADASAQFATGKKLMEASDCKACHFIDKKSVGPAYNLVAQKYAGQPDAVDRLANKVVQGGGGVWGDAVMPAHPQLTVADAKEIVQYILSLEQNTTAQALPLQGAYTPQVPAGEQGVFIIRGAYTDRGANGVPSAKAEEVLVLRNPTVVAGTAELSENVMKFKLPDPPMDMAIASTNGYLGFPQIDLTGLDQITFMVAAPTEQVSALGGKIEVRRDSVTGPLIGESAAIVPTEGPAMQAQPQMVTANLKPTTGLHDLYYVFKSANGENGVVCILFTLTYQPGEVATVEK</sequence>
<dbReference type="GO" id="GO:0009055">
    <property type="term" value="F:electron transfer activity"/>
    <property type="evidence" value="ECO:0007669"/>
    <property type="project" value="InterPro"/>
</dbReference>
<dbReference type="SUPFAM" id="SSF50952">
    <property type="entry name" value="Soluble quinoprotein glucose dehydrogenase"/>
    <property type="match status" value="1"/>
</dbReference>
<evidence type="ECO:0000259" key="8">
    <source>
        <dbReference type="PROSITE" id="PS50093"/>
    </source>
</evidence>
<dbReference type="SUPFAM" id="SSF49299">
    <property type="entry name" value="PKD domain"/>
    <property type="match status" value="1"/>
</dbReference>
<feature type="binding site" description="covalent" evidence="6">
    <location>
        <position position="710"/>
    </location>
    <ligand>
        <name>heme c</name>
        <dbReference type="ChEBI" id="CHEBI:61717"/>
    </ligand>
</feature>
<evidence type="ECO:0000256" key="4">
    <source>
        <dbReference type="ARBA" id="ARBA00022982"/>
    </source>
</evidence>
<protein>
    <submittedName>
        <fullName evidence="10">Cytochrome c</fullName>
    </submittedName>
</protein>
<dbReference type="PRINTS" id="PR00606">
    <property type="entry name" value="CYTCHROMECID"/>
</dbReference>
<dbReference type="Pfam" id="PF00034">
    <property type="entry name" value="Cytochrom_C"/>
    <property type="match status" value="1"/>
</dbReference>
<dbReference type="PANTHER" id="PTHR19328">
    <property type="entry name" value="HEDGEHOG-INTERACTING PROTEIN"/>
    <property type="match status" value="1"/>
</dbReference>
<dbReference type="InterPro" id="IPR036909">
    <property type="entry name" value="Cyt_c-like_dom_sf"/>
</dbReference>
<organism evidence="10 11">
    <name type="scientific">Catalinimonas alkaloidigena</name>
    <dbReference type="NCBI Taxonomy" id="1075417"/>
    <lineage>
        <taxon>Bacteria</taxon>
        <taxon>Pseudomonadati</taxon>
        <taxon>Bacteroidota</taxon>
        <taxon>Cytophagia</taxon>
        <taxon>Cytophagales</taxon>
        <taxon>Catalimonadaceae</taxon>
        <taxon>Catalinimonas</taxon>
    </lineage>
</organism>
<dbReference type="InterPro" id="IPR035986">
    <property type="entry name" value="PKD_dom_sf"/>
</dbReference>
<dbReference type="SMART" id="SM00089">
    <property type="entry name" value="PKD"/>
    <property type="match status" value="1"/>
</dbReference>
<dbReference type="InterPro" id="IPR011042">
    <property type="entry name" value="6-blade_b-propeller_TolB-like"/>
</dbReference>
<dbReference type="InterPro" id="IPR011041">
    <property type="entry name" value="Quinoprot_gluc/sorb_DH_b-prop"/>
</dbReference>
<dbReference type="InterPro" id="IPR002324">
    <property type="entry name" value="Cyt_c_ID"/>
</dbReference>
<dbReference type="OrthoDB" id="9816308at2"/>
<evidence type="ECO:0000256" key="3">
    <source>
        <dbReference type="ARBA" id="ARBA00022723"/>
    </source>
</evidence>
<feature type="domain" description="Cytochrome c" evidence="9">
    <location>
        <begin position="647"/>
        <end position="732"/>
    </location>
</feature>
<dbReference type="Gene3D" id="2.60.40.10">
    <property type="entry name" value="Immunoglobulins"/>
    <property type="match status" value="1"/>
</dbReference>
<evidence type="ECO:0000256" key="6">
    <source>
        <dbReference type="PIRSR" id="PIRSR602324-1"/>
    </source>
</evidence>
<dbReference type="EMBL" id="FNFO01000002">
    <property type="protein sequence ID" value="SDK40237.1"/>
    <property type="molecule type" value="Genomic_DNA"/>
</dbReference>
<keyword evidence="11" id="KW-1185">Reference proteome</keyword>
<dbReference type="PROSITE" id="PS50093">
    <property type="entry name" value="PKD"/>
    <property type="match status" value="1"/>
</dbReference>
<evidence type="ECO:0000256" key="5">
    <source>
        <dbReference type="ARBA" id="ARBA00023004"/>
    </source>
</evidence>
<dbReference type="RefSeq" id="WP_089680484.1">
    <property type="nucleotide sequence ID" value="NZ_FNFO01000002.1"/>
</dbReference>
<keyword evidence="2 6" id="KW-0349">Heme</keyword>
<dbReference type="Gene3D" id="2.120.10.30">
    <property type="entry name" value="TolB, C-terminal domain"/>
    <property type="match status" value="1"/>
</dbReference>
<keyword evidence="1" id="KW-0813">Transport</keyword>
<feature type="binding site" description="covalent" evidence="6">
    <location>
        <position position="661"/>
    </location>
    <ligand>
        <name>heme c</name>
        <dbReference type="ChEBI" id="CHEBI:61717"/>
    </ligand>
</feature>
<dbReference type="PANTHER" id="PTHR19328:SF75">
    <property type="entry name" value="ALDOSE SUGAR DEHYDROGENASE YLII"/>
    <property type="match status" value="1"/>
</dbReference>
<dbReference type="STRING" id="1075417.SAMN05421823_102650"/>
<dbReference type="InterPro" id="IPR022409">
    <property type="entry name" value="PKD/Chitinase_dom"/>
</dbReference>
<gene>
    <name evidence="10" type="ORF">SAMN05421823_102650</name>
</gene>
<dbReference type="Pfam" id="PF07995">
    <property type="entry name" value="GSDH"/>
    <property type="match status" value="1"/>
</dbReference>
<dbReference type="InterPro" id="IPR000601">
    <property type="entry name" value="PKD_dom"/>
</dbReference>
<dbReference type="AlphaFoldDB" id="A0A1G9BLA0"/>
<dbReference type="Gene3D" id="2.60.120.260">
    <property type="entry name" value="Galactose-binding domain-like"/>
    <property type="match status" value="1"/>
</dbReference>
<dbReference type="CDD" id="cd00146">
    <property type="entry name" value="PKD"/>
    <property type="match status" value="1"/>
</dbReference>
<name>A0A1G9BLA0_9BACT</name>
<evidence type="ECO:0000256" key="2">
    <source>
        <dbReference type="ARBA" id="ARBA00022617"/>
    </source>
</evidence>
<dbReference type="CDD" id="cd04084">
    <property type="entry name" value="CBM6_xylanase-like"/>
    <property type="match status" value="1"/>
</dbReference>
<comment type="PTM">
    <text evidence="6">Binds 1 heme c group covalently per subunit.</text>
</comment>
<dbReference type="Pfam" id="PF18911">
    <property type="entry name" value="PKD_4"/>
    <property type="match status" value="1"/>
</dbReference>
<evidence type="ECO:0000313" key="10">
    <source>
        <dbReference type="EMBL" id="SDK40237.1"/>
    </source>
</evidence>
<dbReference type="PROSITE" id="PS51007">
    <property type="entry name" value="CYTC"/>
    <property type="match status" value="1"/>
</dbReference>
<dbReference type="GO" id="GO:0005506">
    <property type="term" value="F:iron ion binding"/>
    <property type="evidence" value="ECO:0007669"/>
    <property type="project" value="InterPro"/>
</dbReference>
<dbReference type="InterPro" id="IPR012938">
    <property type="entry name" value="Glc/Sorbosone_DH"/>
</dbReference>
<dbReference type="GO" id="GO:0020037">
    <property type="term" value="F:heme binding"/>
    <property type="evidence" value="ECO:0007669"/>
    <property type="project" value="InterPro"/>
</dbReference>
<dbReference type="InterPro" id="IPR009056">
    <property type="entry name" value="Cyt_c-like_dom"/>
</dbReference>
<reference evidence="10 11" key="1">
    <citation type="submission" date="2016-10" db="EMBL/GenBank/DDBJ databases">
        <authorList>
            <person name="de Groot N.N."/>
        </authorList>
    </citation>
    <scope>NUCLEOTIDE SEQUENCE [LARGE SCALE GENOMIC DNA]</scope>
    <source>
        <strain evidence="10 11">DSM 25186</strain>
    </source>
</reference>
<dbReference type="InterPro" id="IPR013783">
    <property type="entry name" value="Ig-like_fold"/>
</dbReference>
<evidence type="ECO:0000313" key="11">
    <source>
        <dbReference type="Proteomes" id="UP000198510"/>
    </source>
</evidence>
<evidence type="ECO:0000256" key="7">
    <source>
        <dbReference type="SAM" id="MobiDB-lite"/>
    </source>
</evidence>
<dbReference type="Proteomes" id="UP000198510">
    <property type="component" value="Unassembled WGS sequence"/>
</dbReference>
<keyword evidence="3 6" id="KW-0479">Metal-binding</keyword>